<name>C9SQP4_VERA1</name>
<gene>
    <name evidence="3" type="ORF">VDBG_07279</name>
</gene>
<dbReference type="eggNOG" id="ENOG502QRYG">
    <property type="taxonomic scope" value="Eukaryota"/>
</dbReference>
<dbReference type="RefSeq" id="XP_003002708.1">
    <property type="nucleotide sequence ID" value="XM_003002662.1"/>
</dbReference>
<keyword evidence="2" id="KW-1133">Transmembrane helix</keyword>
<dbReference type="InterPro" id="IPR052599">
    <property type="entry name" value="SLC43A_AATransporter"/>
</dbReference>
<feature type="transmembrane region" description="Helical" evidence="2">
    <location>
        <begin position="141"/>
        <end position="162"/>
    </location>
</feature>
<feature type="transmembrane region" description="Helical" evidence="2">
    <location>
        <begin position="248"/>
        <end position="267"/>
    </location>
</feature>
<dbReference type="HOGENOM" id="CLU_610026_0_0_1"/>
<accession>C9SQP4</accession>
<feature type="transmembrane region" description="Helical" evidence="2">
    <location>
        <begin position="100"/>
        <end position="120"/>
    </location>
</feature>
<dbReference type="AlphaFoldDB" id="C9SQP4"/>
<dbReference type="PANTHER" id="PTHR20772:SF4">
    <property type="entry name" value="HYPOTHETICAL AMINO ACID TRANSPORTER (EUROFUNG)"/>
    <property type="match status" value="1"/>
</dbReference>
<dbReference type="OrthoDB" id="330047at2759"/>
<evidence type="ECO:0000313" key="4">
    <source>
        <dbReference type="Proteomes" id="UP000008698"/>
    </source>
</evidence>
<dbReference type="KEGG" id="val:VDBG_07279"/>
<keyword evidence="2" id="KW-0472">Membrane</keyword>
<feature type="transmembrane region" description="Helical" evidence="2">
    <location>
        <begin position="204"/>
        <end position="228"/>
    </location>
</feature>
<feature type="transmembrane region" description="Helical" evidence="2">
    <location>
        <begin position="168"/>
        <end position="192"/>
    </location>
</feature>
<keyword evidence="2" id="KW-0812">Transmembrane</keyword>
<keyword evidence="4" id="KW-1185">Reference proteome</keyword>
<dbReference type="EMBL" id="DS985222">
    <property type="protein sequence ID" value="EEY21169.1"/>
    <property type="molecule type" value="Genomic_DNA"/>
</dbReference>
<dbReference type="GO" id="GO:0000329">
    <property type="term" value="C:fungal-type vacuole membrane"/>
    <property type="evidence" value="ECO:0007669"/>
    <property type="project" value="TreeGrafter"/>
</dbReference>
<protein>
    <submittedName>
        <fullName evidence="3">FMP42</fullName>
    </submittedName>
</protein>
<proteinExistence type="predicted"/>
<feature type="region of interest" description="Disordered" evidence="1">
    <location>
        <begin position="1"/>
        <end position="37"/>
    </location>
</feature>
<evidence type="ECO:0000256" key="1">
    <source>
        <dbReference type="SAM" id="MobiDB-lite"/>
    </source>
</evidence>
<sequence length="449" mass="50091">MPEHAYHSVPELEEKIERAEDNTRDVHTSDDDLTSDGERYHVRSIRAERRRAKLDAIVDLTGDAEVREERVKIKEERLEASGVWGVLHGLPAHQQMLTPWFILILLLTVHQMLRMNYLIATIRAQYRFMLGSDVLAESINHFFDAALPIGGVAATPFIAVLLNNASVPVTFGILTVLIIVVAVLNCIPQLWAGLTTASDYATKVFGFATFGRIYGALVCISGIISFAQSGLDAWTHGPLHGNPVPVNIMMGATGTVLGIALVLFVAIQVGLHNEREKAEADMERMPLICEEEEGYGTRGDRSLQLPSVDPVAAAERLASSLARWIRHALDGSGNFLNGHILYQGFGSIHIRVDGEERKIFDLTEHFCRLPIDADDGRFWPLTCFPDRVSFEAWAHGTVEKRKARGLWNEDVTRRLIEDGQPECGLTLPGLWMAVYDDQEYRPLWGPAHR</sequence>
<evidence type="ECO:0000313" key="3">
    <source>
        <dbReference type="EMBL" id="EEY21169.1"/>
    </source>
</evidence>
<reference evidence="4" key="1">
    <citation type="journal article" date="2011" name="PLoS Pathog.">
        <title>Comparative genomics yields insights into niche adaptation of plant vascular wilt pathogens.</title>
        <authorList>
            <person name="Klosterman S.J."/>
            <person name="Subbarao K.V."/>
            <person name="Kang S."/>
            <person name="Veronese P."/>
            <person name="Gold S.E."/>
            <person name="Thomma B.P.H.J."/>
            <person name="Chen Z."/>
            <person name="Henrissat B."/>
            <person name="Lee Y.-H."/>
            <person name="Park J."/>
            <person name="Garcia-Pedrajas M.D."/>
            <person name="Barbara D.J."/>
            <person name="Anchieta A."/>
            <person name="de Jonge R."/>
            <person name="Santhanam P."/>
            <person name="Maruthachalam K."/>
            <person name="Atallah Z."/>
            <person name="Amyotte S.G."/>
            <person name="Paz Z."/>
            <person name="Inderbitzin P."/>
            <person name="Hayes R.J."/>
            <person name="Heiman D.I."/>
            <person name="Young S."/>
            <person name="Zeng Q."/>
            <person name="Engels R."/>
            <person name="Galagan J."/>
            <person name="Cuomo C.A."/>
            <person name="Dobinson K.F."/>
            <person name="Ma L.-J."/>
        </authorList>
    </citation>
    <scope>NUCLEOTIDE SEQUENCE [LARGE SCALE GENOMIC DNA]</scope>
    <source>
        <strain evidence="4">VaMs.102 / ATCC MYA-4576 / FGSC 10136</strain>
    </source>
</reference>
<dbReference type="GeneID" id="9527714"/>
<organism evidence="4">
    <name type="scientific">Verticillium alfalfae (strain VaMs.102 / ATCC MYA-4576 / FGSC 10136)</name>
    <name type="common">Verticillium wilt of alfalfa</name>
    <name type="synonym">Verticillium albo-atrum</name>
    <dbReference type="NCBI Taxonomy" id="526221"/>
    <lineage>
        <taxon>Eukaryota</taxon>
        <taxon>Fungi</taxon>
        <taxon>Dikarya</taxon>
        <taxon>Ascomycota</taxon>
        <taxon>Pezizomycotina</taxon>
        <taxon>Sordariomycetes</taxon>
        <taxon>Hypocreomycetidae</taxon>
        <taxon>Glomerellales</taxon>
        <taxon>Plectosphaerellaceae</taxon>
        <taxon>Verticillium</taxon>
    </lineage>
</organism>
<dbReference type="Proteomes" id="UP000008698">
    <property type="component" value="Unassembled WGS sequence"/>
</dbReference>
<evidence type="ECO:0000256" key="2">
    <source>
        <dbReference type="SAM" id="Phobius"/>
    </source>
</evidence>
<dbReference type="PANTHER" id="PTHR20772">
    <property type="entry name" value="PROTEIN FMP42"/>
    <property type="match status" value="1"/>
</dbReference>